<dbReference type="FunFam" id="1.10.8.60:FF:000029">
    <property type="entry name" value="Replication-associated recombination protein A"/>
    <property type="match status" value="1"/>
</dbReference>
<name>A0A6M4IJT1_9BACT</name>
<proteinExistence type="inferred from homology"/>
<dbReference type="Pfam" id="PF00004">
    <property type="entry name" value="AAA"/>
    <property type="match status" value="1"/>
</dbReference>
<dbReference type="GO" id="GO:0006261">
    <property type="term" value="P:DNA-templated DNA replication"/>
    <property type="evidence" value="ECO:0007669"/>
    <property type="project" value="TreeGrafter"/>
</dbReference>
<dbReference type="InterPro" id="IPR008921">
    <property type="entry name" value="DNA_pol3_clamp-load_cplx_C"/>
</dbReference>
<feature type="domain" description="AAA+ ATPase" evidence="6">
    <location>
        <begin position="47"/>
        <end position="164"/>
    </location>
</feature>
<dbReference type="Gene3D" id="3.40.50.300">
    <property type="entry name" value="P-loop containing nucleotide triphosphate hydrolases"/>
    <property type="match status" value="1"/>
</dbReference>
<dbReference type="Pfam" id="PF12002">
    <property type="entry name" value="MgsA_C"/>
    <property type="match status" value="1"/>
</dbReference>
<dbReference type="Pfam" id="PF16193">
    <property type="entry name" value="AAA_assoc_2"/>
    <property type="match status" value="1"/>
</dbReference>
<comment type="similarity">
    <text evidence="2">Belongs to the AAA ATPase family. RarA/MGS1/WRNIP1 subfamily.</text>
</comment>
<dbReference type="GO" id="GO:0017116">
    <property type="term" value="F:single-stranded DNA helicase activity"/>
    <property type="evidence" value="ECO:0007669"/>
    <property type="project" value="TreeGrafter"/>
</dbReference>
<keyword evidence="4" id="KW-0547">Nucleotide-binding</keyword>
<dbReference type="InterPro" id="IPR032423">
    <property type="entry name" value="AAA_assoc_2"/>
</dbReference>
<dbReference type="SUPFAM" id="SSF48019">
    <property type="entry name" value="post-AAA+ oligomerization domain-like"/>
    <property type="match status" value="1"/>
</dbReference>
<evidence type="ECO:0000256" key="3">
    <source>
        <dbReference type="ARBA" id="ARBA00020776"/>
    </source>
</evidence>
<sequence length="438" mass="47339">MSATLFAASSPEPLAARMRPERLEDVVGQQHLLAPGRPLGDAIRNGTIGSVILTGPSGTGKTTIASLIGRYTQQTVVVLNAVTDGIPRLREIVAEAEKRRSYEGRRTLVVIDEIHRWAKSQQDALLPHVENGVITLCGATTEVPGFAVVGALLSRSRVYALRPLTIDDVVSVCARALADEHRGLGAQRLQADPDTLRWLAEQSDGDARRALGALEAVAQVLPAGAALTRDALADALGTRVVSYDRVDVDRNAVLSAFHKSLRGSDPHAVLYWLARGLQAGEDPQIFLRRLAAMATEDIGLADPQAIGIVMTAWETFRRLGPAEGERAVAQAAVYCAVAPKSNRLYLAWAAARAAAAESPLVPVPAHLLNSEMHLRADPDRRVPYEYPHDHPGAFVAQPYQPPELQGQTYYHPLSVGEEKQIAKRLAWWAERGGPPVVE</sequence>
<keyword evidence="8" id="KW-1185">Reference proteome</keyword>
<dbReference type="GO" id="GO:0008047">
    <property type="term" value="F:enzyme activator activity"/>
    <property type="evidence" value="ECO:0007669"/>
    <property type="project" value="TreeGrafter"/>
</dbReference>
<evidence type="ECO:0000256" key="5">
    <source>
        <dbReference type="ARBA" id="ARBA00022840"/>
    </source>
</evidence>
<dbReference type="GO" id="GO:0003677">
    <property type="term" value="F:DNA binding"/>
    <property type="evidence" value="ECO:0007669"/>
    <property type="project" value="InterPro"/>
</dbReference>
<dbReference type="GO" id="GO:0005524">
    <property type="term" value="F:ATP binding"/>
    <property type="evidence" value="ECO:0007669"/>
    <property type="project" value="UniProtKB-KW"/>
</dbReference>
<dbReference type="InterPro" id="IPR003593">
    <property type="entry name" value="AAA+_ATPase"/>
</dbReference>
<dbReference type="InterPro" id="IPR021886">
    <property type="entry name" value="MgsA_C"/>
</dbReference>
<comment type="function">
    <text evidence="1">DNA-dependent ATPase that plays important roles in cellular responses to stalled DNA replication processes.</text>
</comment>
<protein>
    <recommendedName>
        <fullName evidence="3">Replication-associated recombination protein A</fullName>
    </recommendedName>
</protein>
<dbReference type="CDD" id="cd18139">
    <property type="entry name" value="HLD_clamp_RarA"/>
    <property type="match status" value="1"/>
</dbReference>
<dbReference type="Gene3D" id="1.20.272.10">
    <property type="match status" value="1"/>
</dbReference>
<dbReference type="KEGG" id="ggr:HKW67_04795"/>
<evidence type="ECO:0000256" key="2">
    <source>
        <dbReference type="ARBA" id="ARBA00008959"/>
    </source>
</evidence>
<accession>A0A6M4IJT1</accession>
<dbReference type="SMART" id="SM00382">
    <property type="entry name" value="AAA"/>
    <property type="match status" value="1"/>
</dbReference>
<dbReference type="InterPro" id="IPR003959">
    <property type="entry name" value="ATPase_AAA_core"/>
</dbReference>
<dbReference type="GO" id="GO:0016887">
    <property type="term" value="F:ATP hydrolysis activity"/>
    <property type="evidence" value="ECO:0007669"/>
    <property type="project" value="InterPro"/>
</dbReference>
<evidence type="ECO:0000313" key="7">
    <source>
        <dbReference type="EMBL" id="QJR34880.1"/>
    </source>
</evidence>
<dbReference type="Gene3D" id="1.10.8.60">
    <property type="match status" value="1"/>
</dbReference>
<gene>
    <name evidence="7" type="ORF">HKW67_04795</name>
</gene>
<dbReference type="Gene3D" id="1.10.3710.10">
    <property type="entry name" value="DNA polymerase III clamp loader subunits, C-terminal domain"/>
    <property type="match status" value="1"/>
</dbReference>
<dbReference type="SUPFAM" id="SSF52540">
    <property type="entry name" value="P-loop containing nucleoside triphosphate hydrolases"/>
    <property type="match status" value="1"/>
</dbReference>
<dbReference type="GO" id="GO:0000731">
    <property type="term" value="P:DNA synthesis involved in DNA repair"/>
    <property type="evidence" value="ECO:0007669"/>
    <property type="project" value="TreeGrafter"/>
</dbReference>
<dbReference type="PANTHER" id="PTHR13779">
    <property type="entry name" value="WERNER HELICASE-INTERACTING PROTEIN 1 FAMILY MEMBER"/>
    <property type="match status" value="1"/>
</dbReference>
<evidence type="ECO:0000256" key="1">
    <source>
        <dbReference type="ARBA" id="ARBA00002393"/>
    </source>
</evidence>
<dbReference type="PANTHER" id="PTHR13779:SF7">
    <property type="entry name" value="ATPASE WRNIP1"/>
    <property type="match status" value="1"/>
</dbReference>
<organism evidence="7 8">
    <name type="scientific">Gemmatimonas groenlandica</name>
    <dbReference type="NCBI Taxonomy" id="2732249"/>
    <lineage>
        <taxon>Bacteria</taxon>
        <taxon>Pseudomonadati</taxon>
        <taxon>Gemmatimonadota</taxon>
        <taxon>Gemmatimonadia</taxon>
        <taxon>Gemmatimonadales</taxon>
        <taxon>Gemmatimonadaceae</taxon>
        <taxon>Gemmatimonas</taxon>
    </lineage>
</organism>
<dbReference type="Proteomes" id="UP000500938">
    <property type="component" value="Chromosome"/>
</dbReference>
<evidence type="ECO:0000256" key="4">
    <source>
        <dbReference type="ARBA" id="ARBA00022741"/>
    </source>
</evidence>
<evidence type="ECO:0000313" key="8">
    <source>
        <dbReference type="Proteomes" id="UP000500938"/>
    </source>
</evidence>
<dbReference type="InterPro" id="IPR027417">
    <property type="entry name" value="P-loop_NTPase"/>
</dbReference>
<dbReference type="RefSeq" id="WP_171224307.1">
    <property type="nucleotide sequence ID" value="NZ_CP053085.1"/>
</dbReference>
<dbReference type="EMBL" id="CP053085">
    <property type="protein sequence ID" value="QJR34880.1"/>
    <property type="molecule type" value="Genomic_DNA"/>
</dbReference>
<evidence type="ECO:0000259" key="6">
    <source>
        <dbReference type="SMART" id="SM00382"/>
    </source>
</evidence>
<dbReference type="CDD" id="cd00009">
    <property type="entry name" value="AAA"/>
    <property type="match status" value="1"/>
</dbReference>
<dbReference type="AlphaFoldDB" id="A0A6M4IJT1"/>
<dbReference type="InterPro" id="IPR051314">
    <property type="entry name" value="AAA_ATPase_RarA/MGS1/WRNIP1"/>
</dbReference>
<reference evidence="7 8" key="1">
    <citation type="submission" date="2020-05" db="EMBL/GenBank/DDBJ databases">
        <title>Complete genome sequence of Gemmatimonas greenlandica TET16.</title>
        <authorList>
            <person name="Zeng Y."/>
        </authorList>
    </citation>
    <scope>NUCLEOTIDE SEQUENCE [LARGE SCALE GENOMIC DNA]</scope>
    <source>
        <strain evidence="7 8">TET16</strain>
    </source>
</reference>
<keyword evidence="5" id="KW-0067">ATP-binding</keyword>